<feature type="compositionally biased region" description="Basic residues" evidence="1">
    <location>
        <begin position="1"/>
        <end position="12"/>
    </location>
</feature>
<sequence>MLRGGKQSKGRRTQPPAPAQPPTARRAAVGAAGAPARRAHPPAAPTRPRARPRARPPAAPTRSPRPPSAPAVLGRRARRPVKAAQAAAARANVNLVGNRLPM</sequence>
<dbReference type="Proteomes" id="UP000642748">
    <property type="component" value="Unassembled WGS sequence"/>
</dbReference>
<organism evidence="2 3">
    <name type="scientific">Rugosimonospora africana</name>
    <dbReference type="NCBI Taxonomy" id="556532"/>
    <lineage>
        <taxon>Bacteria</taxon>
        <taxon>Bacillati</taxon>
        <taxon>Actinomycetota</taxon>
        <taxon>Actinomycetes</taxon>
        <taxon>Micromonosporales</taxon>
        <taxon>Micromonosporaceae</taxon>
        <taxon>Rugosimonospora</taxon>
    </lineage>
</organism>
<accession>A0A8J3QT04</accession>
<reference evidence="2" key="1">
    <citation type="submission" date="2021-01" db="EMBL/GenBank/DDBJ databases">
        <title>Whole genome shotgun sequence of Rugosimonospora africana NBRC 104875.</title>
        <authorList>
            <person name="Komaki H."/>
            <person name="Tamura T."/>
        </authorList>
    </citation>
    <scope>NUCLEOTIDE SEQUENCE</scope>
    <source>
        <strain evidence="2">NBRC 104875</strain>
    </source>
</reference>
<evidence type="ECO:0000313" key="2">
    <source>
        <dbReference type="EMBL" id="GIH16414.1"/>
    </source>
</evidence>
<evidence type="ECO:0000313" key="3">
    <source>
        <dbReference type="Proteomes" id="UP000642748"/>
    </source>
</evidence>
<feature type="compositionally biased region" description="Low complexity" evidence="1">
    <location>
        <begin position="22"/>
        <end position="36"/>
    </location>
</feature>
<dbReference type="EMBL" id="BONZ01000043">
    <property type="protein sequence ID" value="GIH16414.1"/>
    <property type="molecule type" value="Genomic_DNA"/>
</dbReference>
<gene>
    <name evidence="2" type="ORF">Raf01_45860</name>
</gene>
<evidence type="ECO:0000256" key="1">
    <source>
        <dbReference type="SAM" id="MobiDB-lite"/>
    </source>
</evidence>
<feature type="region of interest" description="Disordered" evidence="1">
    <location>
        <begin position="1"/>
        <end position="83"/>
    </location>
</feature>
<dbReference type="AlphaFoldDB" id="A0A8J3QT04"/>
<name>A0A8J3QT04_9ACTN</name>
<comment type="caution">
    <text evidence="2">The sequence shown here is derived from an EMBL/GenBank/DDBJ whole genome shotgun (WGS) entry which is preliminary data.</text>
</comment>
<protein>
    <submittedName>
        <fullName evidence="2">Uncharacterized protein</fullName>
    </submittedName>
</protein>
<keyword evidence="3" id="KW-1185">Reference proteome</keyword>
<feature type="compositionally biased region" description="Pro residues" evidence="1">
    <location>
        <begin position="55"/>
        <end position="69"/>
    </location>
</feature>
<proteinExistence type="predicted"/>